<feature type="site" description="Important for autoinhibition of adenylyltransferase activity" evidence="2">
    <location>
        <position position="55"/>
    </location>
</feature>
<evidence type="ECO:0000259" key="3">
    <source>
        <dbReference type="PROSITE" id="PS51459"/>
    </source>
</evidence>
<dbReference type="InterPro" id="IPR003812">
    <property type="entry name" value="Fido"/>
</dbReference>
<evidence type="ECO:0000256" key="2">
    <source>
        <dbReference type="PIRSR" id="PIRSR640198-3"/>
    </source>
</evidence>
<feature type="domain" description="Fido" evidence="3">
    <location>
        <begin position="103"/>
        <end position="245"/>
    </location>
</feature>
<dbReference type="Pfam" id="PF02661">
    <property type="entry name" value="Fic"/>
    <property type="match status" value="1"/>
</dbReference>
<feature type="active site" evidence="1">
    <location>
        <position position="189"/>
    </location>
</feature>
<comment type="caution">
    <text evidence="4">The sequence shown here is derived from an EMBL/GenBank/DDBJ whole genome shotgun (WGS) entry which is preliminary data.</text>
</comment>
<dbReference type="Proteomes" id="UP000033944">
    <property type="component" value="Unassembled WGS sequence"/>
</dbReference>
<protein>
    <recommendedName>
        <fullName evidence="3">Fido domain-containing protein</fullName>
    </recommendedName>
</protein>
<accession>A0A0G0NNT6</accession>
<feature type="non-terminal residue" evidence="4">
    <location>
        <position position="245"/>
    </location>
</feature>
<dbReference type="AlphaFoldDB" id="A0A0G0NNT6"/>
<proteinExistence type="predicted"/>
<name>A0A0G0NNT6_9BACT</name>
<dbReference type="PANTHER" id="PTHR13504">
    <property type="entry name" value="FIDO DOMAIN-CONTAINING PROTEIN DDB_G0283145"/>
    <property type="match status" value="1"/>
</dbReference>
<sequence>MYAPKFAITNRILKSVGEIEAAKEVIENAPLVPYYEKQFRTDAIARTVHHGTHIEGNDLSLLETKKILEGIEVVAHERDIQEVINYRNVTKLLDELAVKRGGYDSDMLLDIHRETVNKIVAPEKVGVFRQTQVVIKEENTGRIILAPPQATEVPAYIDNFLEWLNSAEARELHPILRAGIAHYILVSIHPFVEGNGRTVRAFANLILNREGYDIKRFFSLEEHFDNDLASYYEAFAGVDNQSSNV</sequence>
<evidence type="ECO:0000256" key="1">
    <source>
        <dbReference type="PIRSR" id="PIRSR640198-1"/>
    </source>
</evidence>
<dbReference type="InterPro" id="IPR036597">
    <property type="entry name" value="Fido-like_dom_sf"/>
</dbReference>
<dbReference type="EMBL" id="LBVN01000004">
    <property type="protein sequence ID" value="KKQ87569.1"/>
    <property type="molecule type" value="Genomic_DNA"/>
</dbReference>
<reference evidence="4 5" key="1">
    <citation type="journal article" date="2015" name="Nature">
        <title>rRNA introns, odd ribosomes, and small enigmatic genomes across a large radiation of phyla.</title>
        <authorList>
            <person name="Brown C.T."/>
            <person name="Hug L.A."/>
            <person name="Thomas B.C."/>
            <person name="Sharon I."/>
            <person name="Castelle C.J."/>
            <person name="Singh A."/>
            <person name="Wilkins M.J."/>
            <person name="Williams K.H."/>
            <person name="Banfield J.F."/>
        </authorList>
    </citation>
    <scope>NUCLEOTIDE SEQUENCE [LARGE SCALE GENOMIC DNA]</scope>
</reference>
<evidence type="ECO:0000313" key="5">
    <source>
        <dbReference type="Proteomes" id="UP000033944"/>
    </source>
</evidence>
<dbReference type="SUPFAM" id="SSF140931">
    <property type="entry name" value="Fic-like"/>
    <property type="match status" value="1"/>
</dbReference>
<gene>
    <name evidence="4" type="ORF">UT10_C0004G0035</name>
</gene>
<dbReference type="PANTHER" id="PTHR13504:SF38">
    <property type="entry name" value="FIDO DOMAIN-CONTAINING PROTEIN"/>
    <property type="match status" value="1"/>
</dbReference>
<organism evidence="4 5">
    <name type="scientific">Candidatus Woesebacteria bacterium GW2011_GWB1_38_8b</name>
    <dbReference type="NCBI Taxonomy" id="1618571"/>
    <lineage>
        <taxon>Bacteria</taxon>
        <taxon>Candidatus Woeseibacteriota</taxon>
    </lineage>
</organism>
<evidence type="ECO:0000313" key="4">
    <source>
        <dbReference type="EMBL" id="KKQ87569.1"/>
    </source>
</evidence>
<dbReference type="InterPro" id="IPR040198">
    <property type="entry name" value="Fido_containing"/>
</dbReference>
<dbReference type="PROSITE" id="PS51459">
    <property type="entry name" value="FIDO"/>
    <property type="match status" value="1"/>
</dbReference>
<dbReference type="Gene3D" id="1.10.3290.10">
    <property type="entry name" value="Fido-like domain"/>
    <property type="match status" value="1"/>
</dbReference>